<comment type="caution">
    <text evidence="6">The sequence shown here is derived from an EMBL/GenBank/DDBJ whole genome shotgun (WGS) entry which is preliminary data.</text>
</comment>
<evidence type="ECO:0000256" key="3">
    <source>
        <dbReference type="ARBA" id="ARBA00023004"/>
    </source>
</evidence>
<dbReference type="Proteomes" id="UP001519887">
    <property type="component" value="Unassembled WGS sequence"/>
</dbReference>
<keyword evidence="3" id="KW-0408">Iron</keyword>
<evidence type="ECO:0000313" key="7">
    <source>
        <dbReference type="Proteomes" id="UP001519887"/>
    </source>
</evidence>
<protein>
    <submittedName>
        <fullName evidence="6">Rieske (2Fe-2S) protein</fullName>
    </submittedName>
</protein>
<dbReference type="SUPFAM" id="SSF50022">
    <property type="entry name" value="ISP domain"/>
    <property type="match status" value="1"/>
</dbReference>
<keyword evidence="4" id="KW-0411">Iron-sulfur</keyword>
<evidence type="ECO:0000256" key="4">
    <source>
        <dbReference type="ARBA" id="ARBA00023014"/>
    </source>
</evidence>
<proteinExistence type="predicted"/>
<dbReference type="Pfam" id="PF00355">
    <property type="entry name" value="Rieske"/>
    <property type="match status" value="1"/>
</dbReference>
<sequence>MSDQLPESVGYRIIGHVDDFTSFPASVTIDRDPYFIIQTTGQEDAPSEYKLVSAICPHAGGVVRPWENELICPLHYWSFDSTTGQSTNVPGEQLDCRPIQIHEGQFTIAVSS</sequence>
<evidence type="ECO:0000259" key="5">
    <source>
        <dbReference type="PROSITE" id="PS51296"/>
    </source>
</evidence>
<dbReference type="RefSeq" id="WP_210038473.1">
    <property type="nucleotide sequence ID" value="NZ_JBHLVU010000022.1"/>
</dbReference>
<name>A0ABS7CJM4_9BACL</name>
<keyword evidence="7" id="KW-1185">Reference proteome</keyword>
<keyword evidence="1" id="KW-0001">2Fe-2S</keyword>
<organism evidence="6 7">
    <name type="scientific">Paenibacillus sepulcri</name>
    <dbReference type="NCBI Taxonomy" id="359917"/>
    <lineage>
        <taxon>Bacteria</taxon>
        <taxon>Bacillati</taxon>
        <taxon>Bacillota</taxon>
        <taxon>Bacilli</taxon>
        <taxon>Bacillales</taxon>
        <taxon>Paenibacillaceae</taxon>
        <taxon>Paenibacillus</taxon>
    </lineage>
</organism>
<gene>
    <name evidence="6" type="ORF">K0U00_44500</name>
</gene>
<dbReference type="EMBL" id="JAHZIK010002717">
    <property type="protein sequence ID" value="MBW7461138.1"/>
    <property type="molecule type" value="Genomic_DNA"/>
</dbReference>
<reference evidence="6 7" key="1">
    <citation type="submission" date="2021-07" db="EMBL/GenBank/DDBJ databases">
        <title>Paenibacillus radiodurans sp. nov., isolated from the southeastern edge of Tengger Desert.</title>
        <authorList>
            <person name="Zhang G."/>
        </authorList>
    </citation>
    <scope>NUCLEOTIDE SEQUENCE [LARGE SCALE GENOMIC DNA]</scope>
    <source>
        <strain evidence="6 7">CCM 7311</strain>
    </source>
</reference>
<dbReference type="Gene3D" id="2.102.10.10">
    <property type="entry name" value="Rieske [2Fe-2S] iron-sulphur domain"/>
    <property type="match status" value="1"/>
</dbReference>
<evidence type="ECO:0000313" key="6">
    <source>
        <dbReference type="EMBL" id="MBW7461138.1"/>
    </source>
</evidence>
<dbReference type="InterPro" id="IPR036922">
    <property type="entry name" value="Rieske_2Fe-2S_sf"/>
</dbReference>
<dbReference type="PROSITE" id="PS51296">
    <property type="entry name" value="RIESKE"/>
    <property type="match status" value="1"/>
</dbReference>
<keyword evidence="2" id="KW-0479">Metal-binding</keyword>
<feature type="domain" description="Rieske" evidence="5">
    <location>
        <begin position="11"/>
        <end position="108"/>
    </location>
</feature>
<accession>A0ABS7CJM4</accession>
<evidence type="ECO:0000256" key="2">
    <source>
        <dbReference type="ARBA" id="ARBA00022723"/>
    </source>
</evidence>
<evidence type="ECO:0000256" key="1">
    <source>
        <dbReference type="ARBA" id="ARBA00022714"/>
    </source>
</evidence>
<dbReference type="InterPro" id="IPR017941">
    <property type="entry name" value="Rieske_2Fe-2S"/>
</dbReference>
<dbReference type="CDD" id="cd03467">
    <property type="entry name" value="Rieske"/>
    <property type="match status" value="1"/>
</dbReference>